<evidence type="ECO:0000313" key="2">
    <source>
        <dbReference type="EMBL" id="VDP15624.1"/>
    </source>
</evidence>
<dbReference type="AlphaFoldDB" id="A0A183GBS6"/>
<dbReference type="OrthoDB" id="5861107at2759"/>
<dbReference type="WBParaSite" id="HPBE_0001957101-mRNA-1">
    <property type="protein sequence ID" value="HPBE_0001957101-mRNA-1"/>
    <property type="gene ID" value="HPBE_0001957101"/>
</dbReference>
<keyword evidence="3" id="KW-1185">Reference proteome</keyword>
<accession>A0A3P8C997</accession>
<accession>A0A183GBS6</accession>
<name>A0A183GBS6_HELPZ</name>
<feature type="region of interest" description="Disordered" evidence="1">
    <location>
        <begin position="230"/>
        <end position="258"/>
    </location>
</feature>
<sequence length="258" mass="28529">MNILAALHAFHSVPSGFLASAPGSCIPPMSPRVASFRQPSWHVYSKWPFSILTAPVSGALLEKDGPRRGIATRVATTFKQLREILNEWATYPIWIIVWPLDRKFKEDEVCEVVKACDKHFEHGGRIVSAWPPIVEKNAETWKKMMEMWSILDAGLNKRAGSGQFFSTAPARIENGAVFCELGTPEDSLAFYGSDCTVGCAKILHGTIRRKTMGQVPLPELKKSVELPRTAAQGGGGMWVDRPRSGPVKRRDLGGNWSI</sequence>
<protein>
    <submittedName>
        <fullName evidence="4">DUF5131 family protein</fullName>
    </submittedName>
</protein>
<dbReference type="EMBL" id="UZAH01031468">
    <property type="protein sequence ID" value="VDP15624.1"/>
    <property type="molecule type" value="Genomic_DNA"/>
</dbReference>
<dbReference type="Proteomes" id="UP000050761">
    <property type="component" value="Unassembled WGS sequence"/>
</dbReference>
<evidence type="ECO:0000313" key="4">
    <source>
        <dbReference type="WBParaSite" id="HPBE_0001957101-mRNA-1"/>
    </source>
</evidence>
<reference evidence="2 3" key="1">
    <citation type="submission" date="2018-11" db="EMBL/GenBank/DDBJ databases">
        <authorList>
            <consortium name="Pathogen Informatics"/>
        </authorList>
    </citation>
    <scope>NUCLEOTIDE SEQUENCE [LARGE SCALE GENOMIC DNA]</scope>
</reference>
<evidence type="ECO:0000256" key="1">
    <source>
        <dbReference type="SAM" id="MobiDB-lite"/>
    </source>
</evidence>
<proteinExistence type="predicted"/>
<reference evidence="4" key="2">
    <citation type="submission" date="2019-09" db="UniProtKB">
        <authorList>
            <consortium name="WormBaseParasite"/>
        </authorList>
    </citation>
    <scope>IDENTIFICATION</scope>
</reference>
<organism evidence="3 4">
    <name type="scientific">Heligmosomoides polygyrus</name>
    <name type="common">Parasitic roundworm</name>
    <dbReference type="NCBI Taxonomy" id="6339"/>
    <lineage>
        <taxon>Eukaryota</taxon>
        <taxon>Metazoa</taxon>
        <taxon>Ecdysozoa</taxon>
        <taxon>Nematoda</taxon>
        <taxon>Chromadorea</taxon>
        <taxon>Rhabditida</taxon>
        <taxon>Rhabditina</taxon>
        <taxon>Rhabditomorpha</taxon>
        <taxon>Strongyloidea</taxon>
        <taxon>Heligmosomidae</taxon>
        <taxon>Heligmosomoides</taxon>
    </lineage>
</organism>
<feature type="compositionally biased region" description="Basic and acidic residues" evidence="1">
    <location>
        <begin position="240"/>
        <end position="252"/>
    </location>
</feature>
<evidence type="ECO:0000313" key="3">
    <source>
        <dbReference type="Proteomes" id="UP000050761"/>
    </source>
</evidence>
<gene>
    <name evidence="2" type="ORF">HPBE_LOCUS19570</name>
</gene>